<feature type="region of interest" description="Disordered" evidence="1">
    <location>
        <begin position="795"/>
        <end position="839"/>
    </location>
</feature>
<feature type="compositionally biased region" description="Basic and acidic residues" evidence="1">
    <location>
        <begin position="403"/>
        <end position="412"/>
    </location>
</feature>
<dbReference type="EMBL" id="SEKV01000047">
    <property type="protein sequence ID" value="TFY67683.1"/>
    <property type="molecule type" value="Genomic_DNA"/>
</dbReference>
<feature type="compositionally biased region" description="Acidic residues" evidence="1">
    <location>
        <begin position="328"/>
        <end position="337"/>
    </location>
</feature>
<feature type="compositionally biased region" description="Acidic residues" evidence="1">
    <location>
        <begin position="135"/>
        <end position="148"/>
    </location>
</feature>
<feature type="compositionally biased region" description="Basic residues" evidence="1">
    <location>
        <begin position="506"/>
        <end position="515"/>
    </location>
</feature>
<organism evidence="2 3">
    <name type="scientific">Rhodofomes roseus</name>
    <dbReference type="NCBI Taxonomy" id="34475"/>
    <lineage>
        <taxon>Eukaryota</taxon>
        <taxon>Fungi</taxon>
        <taxon>Dikarya</taxon>
        <taxon>Basidiomycota</taxon>
        <taxon>Agaricomycotina</taxon>
        <taxon>Agaricomycetes</taxon>
        <taxon>Polyporales</taxon>
        <taxon>Rhodofomes</taxon>
    </lineage>
</organism>
<dbReference type="AlphaFoldDB" id="A0A4Y9Z1D7"/>
<feature type="compositionally biased region" description="Pro residues" evidence="1">
    <location>
        <begin position="206"/>
        <end position="219"/>
    </location>
</feature>
<evidence type="ECO:0000313" key="3">
    <source>
        <dbReference type="Proteomes" id="UP000298390"/>
    </source>
</evidence>
<gene>
    <name evidence="2" type="ORF">EVJ58_g1441</name>
</gene>
<evidence type="ECO:0000313" key="2">
    <source>
        <dbReference type="EMBL" id="TFY67683.1"/>
    </source>
</evidence>
<dbReference type="Proteomes" id="UP000298390">
    <property type="component" value="Unassembled WGS sequence"/>
</dbReference>
<feature type="compositionally biased region" description="Polar residues" evidence="1">
    <location>
        <begin position="299"/>
        <end position="308"/>
    </location>
</feature>
<feature type="compositionally biased region" description="Acidic residues" evidence="1">
    <location>
        <begin position="519"/>
        <end position="529"/>
    </location>
</feature>
<feature type="compositionally biased region" description="Basic and acidic residues" evidence="1">
    <location>
        <begin position="816"/>
        <end position="826"/>
    </location>
</feature>
<reference evidence="2 3" key="1">
    <citation type="submission" date="2019-01" db="EMBL/GenBank/DDBJ databases">
        <title>Genome sequencing of the rare red list fungi Fomitopsis rosea.</title>
        <authorList>
            <person name="Buettner E."/>
            <person name="Kellner H."/>
        </authorList>
    </citation>
    <scope>NUCLEOTIDE SEQUENCE [LARGE SCALE GENOMIC DNA]</scope>
    <source>
        <strain evidence="2 3">DSM 105464</strain>
    </source>
</reference>
<protein>
    <submittedName>
        <fullName evidence="2">Uncharacterized protein</fullName>
    </submittedName>
</protein>
<feature type="compositionally biased region" description="Low complexity" evidence="1">
    <location>
        <begin position="286"/>
        <end position="297"/>
    </location>
</feature>
<sequence>MGLGEVIQDSEDEEIFAPLRVPGPSTMEAEAREAARAASASTRPRPRPAYKGALSKAAPASEVAGQATSSSSTTRPPNPPVASPSSSSTLINHSAAYTHSPPTKDVDMLSLDIAERAKLRSRGSKANTKQPTPPIDEDVIEITSSDDDLNIRPPTRGPKAKVADRDAPSPKKRAKRAHIPVDLSMDDASPAVIPIATSAPSSQLPPSDPPPPSTPPEPTPANARPTSRIVTSPLSSPLPPPPPPPKRKRKTSPKDSDDEGSVRHRGTLRKEDSGLAMPPPPPPFFADPSSSSVPASDTLVETSSSTRASDGPTAPKPTKNKGKRKVIDDEDFEDDWPLDPPPRPKTRQRKKQPADEDDWQGDDAPKPARKSRKKVTADDDEEEWGGDAPPKRKPRAPPKKKGKKDELPRRIVEVVIEQPRGGRKGRKGKGDPQLTGDVSGHGQDASAAPDTTAVADKTAAEGDSLPLSETEVEKPADKPSTPPPASPKRSLPVLRDGESILNSPRSKSKSKGKKRAVIDSDEEENDGGEGEQAGSPPKKQRRELTKGRKSAPAALEQEKEEEEGEPGSSNRDPRPRVSSYSAVTAPFKSPLPAPGTTPKLTLTNRSYTVSGRSSQLPMSELLKKVNSQPGSPFASPRPTHSPYGKTTKSFLRKIAPLHPNRRTPPPPPPRPPPPKKSKKQLELEEKWEMELEDSVEGWYLVDLNTELKEEPIQPEPGILLANLDDDTLVRMLLSEREECKARIKDLEIMKAQVVVKKRQIEQLWALIESQKKCIHFADVQIVQLESHAQRRGFDVEAPRRELEDELEDEGFGSEGVAHDSSDGDSDHDSEDTVMTNHDA</sequence>
<comment type="caution">
    <text evidence="2">The sequence shown here is derived from an EMBL/GenBank/DDBJ whole genome shotgun (WGS) entry which is preliminary data.</text>
</comment>
<accession>A0A4Y9Z1D7</accession>
<feature type="compositionally biased region" description="Polar residues" evidence="1">
    <location>
        <begin position="598"/>
        <end position="617"/>
    </location>
</feature>
<feature type="compositionally biased region" description="Basic and acidic residues" evidence="1">
    <location>
        <begin position="102"/>
        <end position="118"/>
    </location>
</feature>
<name>A0A4Y9Z1D7_9APHY</name>
<proteinExistence type="predicted"/>
<feature type="compositionally biased region" description="Basic residues" evidence="1">
    <location>
        <begin position="391"/>
        <end position="402"/>
    </location>
</feature>
<dbReference type="STRING" id="34475.A0A4Y9Z1D7"/>
<evidence type="ECO:0000256" key="1">
    <source>
        <dbReference type="SAM" id="MobiDB-lite"/>
    </source>
</evidence>
<feature type="compositionally biased region" description="Polar residues" evidence="1">
    <location>
        <begin position="89"/>
        <end position="101"/>
    </location>
</feature>
<feature type="compositionally biased region" description="Pro residues" evidence="1">
    <location>
        <begin position="662"/>
        <end position="672"/>
    </location>
</feature>
<feature type="region of interest" description="Disordered" evidence="1">
    <location>
        <begin position="1"/>
        <end position="682"/>
    </location>
</feature>